<proteinExistence type="predicted"/>
<dbReference type="AlphaFoldDB" id="A0A1H6MUT5"/>
<gene>
    <name evidence="1" type="ORF">BAZSYMA_ACONTIG53101_3</name>
</gene>
<protein>
    <submittedName>
        <fullName evidence="1">Uncharacterized protein</fullName>
    </submittedName>
</protein>
<reference evidence="2" key="1">
    <citation type="submission" date="2016-06" db="EMBL/GenBank/DDBJ databases">
        <authorList>
            <person name="Petersen J."/>
            <person name="Sayavedra L."/>
        </authorList>
    </citation>
    <scope>NUCLEOTIDE SEQUENCE [LARGE SCALE GENOMIC DNA]</scope>
    <source>
        <strain evidence="2">BazSymA</strain>
    </source>
</reference>
<evidence type="ECO:0000313" key="2">
    <source>
        <dbReference type="Proteomes" id="UP000198988"/>
    </source>
</evidence>
<sequence length="93" mass="9789">MSLVYFLLALSFLRVLLCFIENPPFCKFSFGVSLLSCVAKVFSSEVSVCLIAESFSCCLTGVSLLSCVTGVLSSGVFVCSVSVCSVTVLSSCC</sequence>
<dbReference type="Proteomes" id="UP000198988">
    <property type="component" value="Unassembled WGS sequence"/>
</dbReference>
<evidence type="ECO:0000313" key="1">
    <source>
        <dbReference type="EMBL" id="SEI05781.1"/>
    </source>
</evidence>
<dbReference type="EMBL" id="CDSC02000513">
    <property type="protein sequence ID" value="SEI05781.1"/>
    <property type="molecule type" value="Genomic_DNA"/>
</dbReference>
<accession>A0A1H6MUT5</accession>
<organism evidence="1 2">
    <name type="scientific">Bathymodiolus azoricus thioautotrophic gill symbiont</name>
    <dbReference type="NCBI Taxonomy" id="235205"/>
    <lineage>
        <taxon>Bacteria</taxon>
        <taxon>Pseudomonadati</taxon>
        <taxon>Pseudomonadota</taxon>
        <taxon>Gammaproteobacteria</taxon>
        <taxon>sulfur-oxidizing symbionts</taxon>
    </lineage>
</organism>
<name>A0A1H6MUT5_9GAMM</name>